<accession>A0A9D0YNL8</accession>
<reference evidence="11" key="1">
    <citation type="journal article" date="2020" name="ISME J.">
        <title>Gammaproteobacteria mediating utilization of methyl-, sulfur- and petroleum organic compounds in deep ocean hydrothermal plumes.</title>
        <authorList>
            <person name="Zhou Z."/>
            <person name="Liu Y."/>
            <person name="Pan J."/>
            <person name="Cron B.R."/>
            <person name="Toner B.M."/>
            <person name="Anantharaman K."/>
            <person name="Breier J.A."/>
            <person name="Dick G.J."/>
            <person name="Li M."/>
        </authorList>
    </citation>
    <scope>NUCLEOTIDE SEQUENCE</scope>
    <source>
        <strain evidence="11">SZUA-1501</strain>
    </source>
</reference>
<sequence>MFRLALDAMGGDYAPLQIVRGGILALKEFPELFIYFVGRKEEIEPILEKEAKSLKGRFEIVDTPEKIGMGEPPSKVLKKKKSSLFVSAKLVREGKAQALVSAGNTGAVLAVGKFVIGAIEELERPSIGVAFPNPRGKTVLLDVGANVDVKPRHLVQFAVIGHTYAEEILGIKNPRIGILSIGEEEGKGNELVKETYPLLKGTKLNFVGNAEGRDIFNGNFDVVVCDGFVGNVVLKASESLSFAILRMIKEELSKSLLAKLGALLMRPALNSLKKKADFAEYGGIPLLGAKAPVMITHGRANAKAIRNAIKVSMEFYNHHFNDVLRENLQKLAGEILKKNGSLSP</sequence>
<evidence type="ECO:0000256" key="4">
    <source>
        <dbReference type="ARBA" id="ARBA00022679"/>
    </source>
</evidence>
<keyword evidence="7 10" id="KW-1208">Phospholipid metabolism</keyword>
<dbReference type="SUPFAM" id="SSF53659">
    <property type="entry name" value="Isocitrate/Isopropylmalate dehydrogenase-like"/>
    <property type="match status" value="1"/>
</dbReference>
<comment type="caution">
    <text evidence="11">The sequence shown here is derived from an EMBL/GenBank/DDBJ whole genome shotgun (WGS) entry which is preliminary data.</text>
</comment>
<dbReference type="Pfam" id="PF02504">
    <property type="entry name" value="FA_synthesis"/>
    <property type="match status" value="1"/>
</dbReference>
<dbReference type="NCBIfam" id="TIGR00182">
    <property type="entry name" value="plsX"/>
    <property type="match status" value="1"/>
</dbReference>
<comment type="subunit">
    <text evidence="9 10">Homodimer. Probably interacts with PlsY.</text>
</comment>
<comment type="function">
    <text evidence="10">Catalyzes the reversible formation of acyl-phosphate (acyl-PO(4)) from acyl-[acyl-carrier-protein] (acyl-ACP). This enzyme utilizes acyl-ACP as fatty acyl donor, but not acyl-CoA.</text>
</comment>
<protein>
    <recommendedName>
        <fullName evidence="8 10">Phosphate acyltransferase</fullName>
        <ecNumber evidence="8 10">2.3.1.274</ecNumber>
    </recommendedName>
    <alternativeName>
        <fullName evidence="10">Acyl-ACP phosphotransacylase</fullName>
    </alternativeName>
    <alternativeName>
        <fullName evidence="10">Acyl-[acyl-carrier-protein]--phosphate acyltransferase</fullName>
    </alternativeName>
    <alternativeName>
        <fullName evidence="10">Phosphate-acyl-ACP acyltransferase</fullName>
    </alternativeName>
</protein>
<dbReference type="Proteomes" id="UP000606463">
    <property type="component" value="Unassembled WGS sequence"/>
</dbReference>
<dbReference type="InterPro" id="IPR003664">
    <property type="entry name" value="FA_synthesis"/>
</dbReference>
<evidence type="ECO:0000313" key="12">
    <source>
        <dbReference type="Proteomes" id="UP000606463"/>
    </source>
</evidence>
<evidence type="ECO:0000256" key="2">
    <source>
        <dbReference type="ARBA" id="ARBA00022490"/>
    </source>
</evidence>
<dbReference type="PIRSF" id="PIRSF002465">
    <property type="entry name" value="Phsphlp_syn_PlsX"/>
    <property type="match status" value="1"/>
</dbReference>
<comment type="catalytic activity">
    <reaction evidence="1 10">
        <text>a fatty acyl-[ACP] + phosphate = an acyl phosphate + holo-[ACP]</text>
        <dbReference type="Rhea" id="RHEA:42292"/>
        <dbReference type="Rhea" id="RHEA-COMP:9685"/>
        <dbReference type="Rhea" id="RHEA-COMP:14125"/>
        <dbReference type="ChEBI" id="CHEBI:43474"/>
        <dbReference type="ChEBI" id="CHEBI:59918"/>
        <dbReference type="ChEBI" id="CHEBI:64479"/>
        <dbReference type="ChEBI" id="CHEBI:138651"/>
        <dbReference type="EC" id="2.3.1.274"/>
    </reaction>
</comment>
<dbReference type="HAMAP" id="MF_00019">
    <property type="entry name" value="PlsX"/>
    <property type="match status" value="1"/>
</dbReference>
<evidence type="ECO:0000256" key="5">
    <source>
        <dbReference type="ARBA" id="ARBA00023098"/>
    </source>
</evidence>
<name>A0A9D0YNL8_AQUAO</name>
<dbReference type="EC" id="2.3.1.274" evidence="8 10"/>
<evidence type="ECO:0000313" key="11">
    <source>
        <dbReference type="EMBL" id="HIP98106.1"/>
    </source>
</evidence>
<organism evidence="11 12">
    <name type="scientific">Aquifex aeolicus</name>
    <dbReference type="NCBI Taxonomy" id="63363"/>
    <lineage>
        <taxon>Bacteria</taxon>
        <taxon>Pseudomonadati</taxon>
        <taxon>Aquificota</taxon>
        <taxon>Aquificia</taxon>
        <taxon>Aquificales</taxon>
        <taxon>Aquificaceae</taxon>
        <taxon>Aquifex</taxon>
    </lineage>
</organism>
<keyword evidence="3 10" id="KW-0444">Lipid biosynthesis</keyword>
<proteinExistence type="inferred from homology"/>
<evidence type="ECO:0000256" key="1">
    <source>
        <dbReference type="ARBA" id="ARBA00001232"/>
    </source>
</evidence>
<dbReference type="InterPro" id="IPR012281">
    <property type="entry name" value="Phospholipid_synth_PlsX-like"/>
</dbReference>
<gene>
    <name evidence="10 11" type="primary">plsX</name>
    <name evidence="11" type="ORF">EYH37_01890</name>
</gene>
<keyword evidence="5 10" id="KW-0443">Lipid metabolism</keyword>
<comment type="subcellular location">
    <subcellularLocation>
        <location evidence="10">Cytoplasm</location>
    </subcellularLocation>
    <text evidence="10">Associated with the membrane possibly through PlsY.</text>
</comment>
<evidence type="ECO:0000256" key="10">
    <source>
        <dbReference type="HAMAP-Rule" id="MF_00019"/>
    </source>
</evidence>
<dbReference type="GO" id="GO:0006633">
    <property type="term" value="P:fatty acid biosynthetic process"/>
    <property type="evidence" value="ECO:0007669"/>
    <property type="project" value="UniProtKB-UniRule"/>
</dbReference>
<dbReference type="Gene3D" id="3.40.718.10">
    <property type="entry name" value="Isopropylmalate Dehydrogenase"/>
    <property type="match status" value="1"/>
</dbReference>
<evidence type="ECO:0000256" key="6">
    <source>
        <dbReference type="ARBA" id="ARBA00023209"/>
    </source>
</evidence>
<dbReference type="PANTHER" id="PTHR30100:SF1">
    <property type="entry name" value="PHOSPHATE ACYLTRANSFERASE"/>
    <property type="match status" value="1"/>
</dbReference>
<evidence type="ECO:0000256" key="7">
    <source>
        <dbReference type="ARBA" id="ARBA00023264"/>
    </source>
</evidence>
<keyword evidence="11" id="KW-0012">Acyltransferase</keyword>
<evidence type="ECO:0000256" key="9">
    <source>
        <dbReference type="ARBA" id="ARBA00046608"/>
    </source>
</evidence>
<dbReference type="GO" id="GO:0005737">
    <property type="term" value="C:cytoplasm"/>
    <property type="evidence" value="ECO:0007669"/>
    <property type="project" value="UniProtKB-SubCell"/>
</dbReference>
<dbReference type="AlphaFoldDB" id="A0A9D0YNL8"/>
<keyword evidence="2 10" id="KW-0963">Cytoplasm</keyword>
<keyword evidence="4 10" id="KW-0808">Transferase</keyword>
<dbReference type="GO" id="GO:0008654">
    <property type="term" value="P:phospholipid biosynthetic process"/>
    <property type="evidence" value="ECO:0007669"/>
    <property type="project" value="UniProtKB-KW"/>
</dbReference>
<dbReference type="PANTHER" id="PTHR30100">
    <property type="entry name" value="FATTY ACID/PHOSPHOLIPID SYNTHESIS PROTEIN PLSX"/>
    <property type="match status" value="1"/>
</dbReference>
<dbReference type="GO" id="GO:0043811">
    <property type="term" value="F:phosphate:acyl-[acyl carrier protein] acyltransferase activity"/>
    <property type="evidence" value="ECO:0007669"/>
    <property type="project" value="UniProtKB-UniRule"/>
</dbReference>
<keyword evidence="6 10" id="KW-0594">Phospholipid biosynthesis</keyword>
<evidence type="ECO:0000256" key="3">
    <source>
        <dbReference type="ARBA" id="ARBA00022516"/>
    </source>
</evidence>
<dbReference type="EMBL" id="DQVE01000018">
    <property type="protein sequence ID" value="HIP98106.1"/>
    <property type="molecule type" value="Genomic_DNA"/>
</dbReference>
<comment type="pathway">
    <text evidence="10">Lipid metabolism; phospholipid metabolism.</text>
</comment>
<comment type="similarity">
    <text evidence="10">Belongs to the PlsX family.</text>
</comment>
<evidence type="ECO:0000256" key="8">
    <source>
        <dbReference type="ARBA" id="ARBA00024069"/>
    </source>
</evidence>